<dbReference type="EMBL" id="JACDTQ010003966">
    <property type="protein sequence ID" value="KAF5911411.1"/>
    <property type="molecule type" value="Genomic_DNA"/>
</dbReference>
<dbReference type="PANTHER" id="PTHR24027">
    <property type="entry name" value="CADHERIN-23"/>
    <property type="match status" value="1"/>
</dbReference>
<feature type="domain" description="Cadherin" evidence="8">
    <location>
        <begin position="380"/>
        <end position="459"/>
    </location>
</feature>
<feature type="compositionally biased region" description="Pro residues" evidence="6">
    <location>
        <begin position="562"/>
        <end position="572"/>
    </location>
</feature>
<dbReference type="PANTHER" id="PTHR24027:SF423">
    <property type="entry name" value="PROTOCADHERIN-16"/>
    <property type="match status" value="1"/>
</dbReference>
<dbReference type="AlphaFoldDB" id="A0A7J7E6S9"/>
<gene>
    <name evidence="9" type="ORF">HPG69_017894</name>
</gene>
<comment type="subcellular location">
    <subcellularLocation>
        <location evidence="1">Membrane</location>
    </subcellularLocation>
</comment>
<feature type="region of interest" description="Disordered" evidence="6">
    <location>
        <begin position="558"/>
        <end position="602"/>
    </location>
</feature>
<evidence type="ECO:0000256" key="3">
    <source>
        <dbReference type="ARBA" id="ARBA00022837"/>
    </source>
</evidence>
<evidence type="ECO:0000256" key="1">
    <source>
        <dbReference type="ARBA" id="ARBA00004370"/>
    </source>
</evidence>
<accession>A0A7J7E6S9</accession>
<dbReference type="SUPFAM" id="SSF49313">
    <property type="entry name" value="Cadherin-like"/>
    <property type="match status" value="2"/>
</dbReference>
<reference evidence="9 10" key="1">
    <citation type="journal article" date="2020" name="Mol. Biol. Evol.">
        <title>Interspecific Gene Flow and the Evolution of Specialization in Black and White Rhinoceros.</title>
        <authorList>
            <person name="Moodley Y."/>
            <person name="Westbury M.V."/>
            <person name="Russo I.M."/>
            <person name="Gopalakrishnan S."/>
            <person name="Rakotoarivelo A."/>
            <person name="Olsen R.A."/>
            <person name="Prost S."/>
            <person name="Tunstall T."/>
            <person name="Ryder O.A."/>
            <person name="Dalen L."/>
            <person name="Bruford M.W."/>
        </authorList>
    </citation>
    <scope>NUCLEOTIDE SEQUENCE [LARGE SCALE GENOMIC DNA]</scope>
    <source>
        <strain evidence="9">SBR-YM</strain>
        <tissue evidence="9">Skin</tissue>
    </source>
</reference>
<dbReference type="GO" id="GO:0016477">
    <property type="term" value="P:cell migration"/>
    <property type="evidence" value="ECO:0007669"/>
    <property type="project" value="TreeGrafter"/>
</dbReference>
<feature type="region of interest" description="Disordered" evidence="6">
    <location>
        <begin position="926"/>
        <end position="970"/>
    </location>
</feature>
<feature type="region of interest" description="Disordered" evidence="6">
    <location>
        <begin position="41"/>
        <end position="62"/>
    </location>
</feature>
<evidence type="ECO:0000256" key="5">
    <source>
        <dbReference type="PROSITE-ProRule" id="PRU00043"/>
    </source>
</evidence>
<sequence length="970" mass="102780">MMTPLEVLGVQEAVEALPAGAVGYQELREVASLQLLGFGRPRKDEGRRSPRQGLRQRRPAAQRVLDTEPAQTLLRLSAAEMGAWALLLPLLLVGTAQAQVCSVNQTFFEVKENTNVTEPLVDIYVPDDQQVTLGSSSTLFAFRIQGTQLFLNVTPDYEENSLLQALLECKRGDTVVTQLRVFVSVLDVNDNAPTFPFVVRVERVPENAKVNTTVIPETELQAEDLDKNDILFYTLEEVTPVSAPNPCPNSDPSTLGAPASLQPPESQAEASPPPQGASVFFSLVGVNLPALQLDRTLDLDRWPNMTFRLLVRDTREENVTPSHTATATLVLEVEPIDLRPPWFLPCSYTDSYVCIEAQYQGAVPTGYQLLSPLILHPGPIYAVDGDRAINQRIIYSIIGGHEDIFTIDADSGNLTMTRSVPSPKTFLMWVKGEQADQARYSVTQVTVEALDAAGSLPHFPESLYRGTVVLGSGSGEFVKDAATPSQALRIQAQDPEFPDLNSAITYRITNNSDFRMEGEAVLVANPLTQAGVFYAEVEATNTATGGTATTLVEIQVSEQEPTPTPTGEPPGVPGDGSGGASCHRHAGGRGKLSPVPGPRPPRSFHIPRGWRNSWALKQHHFRNPQALRALSGTLHDQRWGGHWPTLPPRHNSEAACLDHAWGAPQCGNQHLPSISLTQRGLSTDSEARNLAANSPWAQQDPPALSSLGGRQYCPLSRTLTPGGGQAGFYSGSSELVQAELVSACSADSKWAVVSPAGTPGIGGGSTSTGGVGPDGSHAGDRRFSTAEMAAVGGVLGALLLLALIALTILGYKHYGHLCKSCASKALEPQPSGFDKAFLIQDREANWAPAPSPTPGPTTDEAPPEPPEPAPPSPVPSAGVPESPAAAQDGAGPAEVRSILTKERRPEGGYKAVWFGEDIGAEADVVVLNAPTSEADGAGDSDGEGGGEDEGAGAGPGAGAPDQAPGDSTYV</sequence>
<evidence type="ECO:0000259" key="8">
    <source>
        <dbReference type="PROSITE" id="PS50268"/>
    </source>
</evidence>
<keyword evidence="7" id="KW-0812">Transmembrane</keyword>
<dbReference type="InterPro" id="IPR039808">
    <property type="entry name" value="Cadherin"/>
</dbReference>
<keyword evidence="3 5" id="KW-0106">Calcium</keyword>
<feature type="transmembrane region" description="Helical" evidence="7">
    <location>
        <begin position="788"/>
        <end position="809"/>
    </location>
</feature>
<dbReference type="PROSITE" id="PS50268">
    <property type="entry name" value="CADHERIN_2"/>
    <property type="match status" value="4"/>
</dbReference>
<feature type="compositionally biased region" description="Acidic residues" evidence="6">
    <location>
        <begin position="936"/>
        <end position="950"/>
    </location>
</feature>
<dbReference type="GO" id="GO:0008013">
    <property type="term" value="F:beta-catenin binding"/>
    <property type="evidence" value="ECO:0007669"/>
    <property type="project" value="TreeGrafter"/>
</dbReference>
<dbReference type="CDD" id="cd11304">
    <property type="entry name" value="Cadherin_repeat"/>
    <property type="match status" value="2"/>
</dbReference>
<feature type="region of interest" description="Disordered" evidence="6">
    <location>
        <begin position="241"/>
        <end position="274"/>
    </location>
</feature>
<dbReference type="Proteomes" id="UP000551758">
    <property type="component" value="Unassembled WGS sequence"/>
</dbReference>
<feature type="domain" description="Cadherin" evidence="8">
    <location>
        <begin position="204"/>
        <end position="343"/>
    </location>
</feature>
<keyword evidence="2" id="KW-0677">Repeat</keyword>
<proteinExistence type="predicted"/>
<dbReference type="InterPro" id="IPR015919">
    <property type="entry name" value="Cadherin-like_sf"/>
</dbReference>
<dbReference type="InterPro" id="IPR002126">
    <property type="entry name" value="Cadherin-like_dom"/>
</dbReference>
<evidence type="ECO:0000256" key="2">
    <source>
        <dbReference type="ARBA" id="ARBA00022737"/>
    </source>
</evidence>
<keyword evidence="7" id="KW-1133">Transmembrane helix</keyword>
<dbReference type="GO" id="GO:0005509">
    <property type="term" value="F:calcium ion binding"/>
    <property type="evidence" value="ECO:0007669"/>
    <property type="project" value="UniProtKB-UniRule"/>
</dbReference>
<organism evidence="9 10">
    <name type="scientific">Diceros bicornis minor</name>
    <name type="common">South-central black rhinoceros</name>
    <dbReference type="NCBI Taxonomy" id="77932"/>
    <lineage>
        <taxon>Eukaryota</taxon>
        <taxon>Metazoa</taxon>
        <taxon>Chordata</taxon>
        <taxon>Craniata</taxon>
        <taxon>Vertebrata</taxon>
        <taxon>Euteleostomi</taxon>
        <taxon>Mammalia</taxon>
        <taxon>Eutheria</taxon>
        <taxon>Laurasiatheria</taxon>
        <taxon>Perissodactyla</taxon>
        <taxon>Rhinocerotidae</taxon>
        <taxon>Diceros</taxon>
    </lineage>
</organism>
<dbReference type="GO" id="GO:0007156">
    <property type="term" value="P:homophilic cell adhesion via plasma membrane adhesion molecules"/>
    <property type="evidence" value="ECO:0007669"/>
    <property type="project" value="InterPro"/>
</dbReference>
<evidence type="ECO:0000256" key="7">
    <source>
        <dbReference type="SAM" id="Phobius"/>
    </source>
</evidence>
<feature type="compositionally biased region" description="Pro residues" evidence="6">
    <location>
        <begin position="863"/>
        <end position="874"/>
    </location>
</feature>
<feature type="region of interest" description="Disordered" evidence="6">
    <location>
        <begin position="845"/>
        <end position="908"/>
    </location>
</feature>
<name>A0A7J7E6S9_DICBM</name>
<dbReference type="SMART" id="SM00112">
    <property type="entry name" value="CA"/>
    <property type="match status" value="4"/>
</dbReference>
<feature type="compositionally biased region" description="Low complexity" evidence="6">
    <location>
        <begin position="875"/>
        <end position="886"/>
    </location>
</feature>
<keyword evidence="10" id="KW-1185">Reference proteome</keyword>
<feature type="domain" description="Cadherin" evidence="8">
    <location>
        <begin position="460"/>
        <end position="567"/>
    </location>
</feature>
<dbReference type="InterPro" id="IPR020894">
    <property type="entry name" value="Cadherin_CS"/>
</dbReference>
<evidence type="ECO:0000313" key="9">
    <source>
        <dbReference type="EMBL" id="KAF5911411.1"/>
    </source>
</evidence>
<evidence type="ECO:0000256" key="6">
    <source>
        <dbReference type="SAM" id="MobiDB-lite"/>
    </source>
</evidence>
<dbReference type="GO" id="GO:0016342">
    <property type="term" value="C:catenin complex"/>
    <property type="evidence" value="ECO:0007669"/>
    <property type="project" value="TreeGrafter"/>
</dbReference>
<dbReference type="Gene3D" id="2.60.40.60">
    <property type="entry name" value="Cadherins"/>
    <property type="match status" value="3"/>
</dbReference>
<protein>
    <recommendedName>
        <fullName evidence="8">Cadherin domain-containing protein</fullName>
    </recommendedName>
</protein>
<evidence type="ECO:0000313" key="10">
    <source>
        <dbReference type="Proteomes" id="UP000551758"/>
    </source>
</evidence>
<feature type="domain" description="Cadherin" evidence="8">
    <location>
        <begin position="142"/>
        <end position="195"/>
    </location>
</feature>
<comment type="caution">
    <text evidence="9">The sequence shown here is derived from an EMBL/GenBank/DDBJ whole genome shotgun (WGS) entry which is preliminary data.</text>
</comment>
<feature type="compositionally biased region" description="Low complexity" evidence="6">
    <location>
        <begin position="958"/>
        <end position="970"/>
    </location>
</feature>
<dbReference type="GO" id="GO:0045296">
    <property type="term" value="F:cadherin binding"/>
    <property type="evidence" value="ECO:0007669"/>
    <property type="project" value="TreeGrafter"/>
</dbReference>
<keyword evidence="4 7" id="KW-0472">Membrane</keyword>
<dbReference type="PROSITE" id="PS00232">
    <property type="entry name" value="CADHERIN_1"/>
    <property type="match status" value="1"/>
</dbReference>
<evidence type="ECO:0000256" key="4">
    <source>
        <dbReference type="ARBA" id="ARBA00023136"/>
    </source>
</evidence>